<feature type="domain" description="Methyl-accepting transducer" evidence="5">
    <location>
        <begin position="206"/>
        <end position="463"/>
    </location>
</feature>
<dbReference type="PANTHER" id="PTHR43531">
    <property type="entry name" value="PROTEIN ICFG"/>
    <property type="match status" value="1"/>
</dbReference>
<dbReference type="GO" id="GO:0007165">
    <property type="term" value="P:signal transduction"/>
    <property type="evidence" value="ECO:0007669"/>
    <property type="project" value="UniProtKB-KW"/>
</dbReference>
<feature type="transmembrane region" description="Helical" evidence="4">
    <location>
        <begin position="112"/>
        <end position="130"/>
    </location>
</feature>
<dbReference type="Proteomes" id="UP000245206">
    <property type="component" value="Unassembled WGS sequence"/>
</dbReference>
<dbReference type="GO" id="GO:0005886">
    <property type="term" value="C:plasma membrane"/>
    <property type="evidence" value="ECO:0007669"/>
    <property type="project" value="TreeGrafter"/>
</dbReference>
<dbReference type="InterPro" id="IPR004089">
    <property type="entry name" value="MCPsignal_dom"/>
</dbReference>
<proteinExistence type="inferred from homology"/>
<accession>A0A2P2DAA1</accession>
<dbReference type="GO" id="GO:0006935">
    <property type="term" value="P:chemotaxis"/>
    <property type="evidence" value="ECO:0007669"/>
    <property type="project" value="UniProtKB-KW"/>
</dbReference>
<dbReference type="Gene3D" id="1.10.287.950">
    <property type="entry name" value="Methyl-accepting chemotaxis protein"/>
    <property type="match status" value="1"/>
</dbReference>
<feature type="transmembrane region" description="Helical" evidence="4">
    <location>
        <begin position="66"/>
        <end position="85"/>
    </location>
</feature>
<evidence type="ECO:0000256" key="4">
    <source>
        <dbReference type="SAM" id="Phobius"/>
    </source>
</evidence>
<feature type="transmembrane region" description="Helical" evidence="4">
    <location>
        <begin position="42"/>
        <end position="59"/>
    </location>
</feature>
<dbReference type="OrthoDB" id="9816519at2"/>
<evidence type="ECO:0000256" key="3">
    <source>
        <dbReference type="PROSITE-ProRule" id="PRU00284"/>
    </source>
</evidence>
<evidence type="ECO:0000256" key="2">
    <source>
        <dbReference type="ARBA" id="ARBA00029447"/>
    </source>
</evidence>
<dbReference type="PANTHER" id="PTHR43531:SF11">
    <property type="entry name" value="METHYL-ACCEPTING CHEMOTAXIS PROTEIN 3"/>
    <property type="match status" value="1"/>
</dbReference>
<protein>
    <submittedName>
        <fullName evidence="6">Methyl-accepting chemotaxis protein</fullName>
    </submittedName>
</protein>
<keyword evidence="4" id="KW-0812">Transmembrane</keyword>
<dbReference type="GO" id="GO:0004888">
    <property type="term" value="F:transmembrane signaling receptor activity"/>
    <property type="evidence" value="ECO:0007669"/>
    <property type="project" value="TreeGrafter"/>
</dbReference>
<gene>
    <name evidence="6" type="ORF">LPTSP2_08430</name>
</gene>
<dbReference type="InterPro" id="IPR051310">
    <property type="entry name" value="MCP_chemotaxis"/>
</dbReference>
<evidence type="ECO:0000256" key="1">
    <source>
        <dbReference type="ARBA" id="ARBA00022500"/>
    </source>
</evidence>
<keyword evidence="7" id="KW-1185">Reference proteome</keyword>
<evidence type="ECO:0000259" key="5">
    <source>
        <dbReference type="PROSITE" id="PS50111"/>
    </source>
</evidence>
<dbReference type="EMBL" id="BFAZ01000005">
    <property type="protein sequence ID" value="GBF41566.1"/>
    <property type="molecule type" value="Genomic_DNA"/>
</dbReference>
<dbReference type="AlphaFoldDB" id="A0A2P2DAA1"/>
<keyword evidence="4" id="KW-0472">Membrane</keyword>
<comment type="similarity">
    <text evidence="2">Belongs to the methyl-accepting chemotaxis (MCP) protein family.</text>
</comment>
<evidence type="ECO:0000313" key="7">
    <source>
        <dbReference type="Proteomes" id="UP000245206"/>
    </source>
</evidence>
<comment type="caution">
    <text evidence="6">The sequence shown here is derived from an EMBL/GenBank/DDBJ whole genome shotgun (WGS) entry which is preliminary data.</text>
</comment>
<dbReference type="SMART" id="SM00283">
    <property type="entry name" value="MA"/>
    <property type="match status" value="1"/>
</dbReference>
<keyword evidence="3" id="KW-0807">Transducer</keyword>
<organism evidence="6 7">
    <name type="scientific">Leptospira ellinghausenii</name>
    <dbReference type="NCBI Taxonomy" id="1917822"/>
    <lineage>
        <taxon>Bacteria</taxon>
        <taxon>Pseudomonadati</taxon>
        <taxon>Spirochaetota</taxon>
        <taxon>Spirochaetia</taxon>
        <taxon>Leptospirales</taxon>
        <taxon>Leptospiraceae</taxon>
        <taxon>Leptospira</taxon>
    </lineage>
</organism>
<feature type="transmembrane region" description="Helical" evidence="4">
    <location>
        <begin position="19"/>
        <end position="36"/>
    </location>
</feature>
<reference evidence="7" key="1">
    <citation type="journal article" date="2019" name="Microbiol. Immunol.">
        <title>Molecular and phenotypic characterization of Leptospira johnsonii sp. nov., Leptospira ellinghausenii sp. nov. and Leptospira ryugenii sp. nov. isolated from soil and water in Japan.</title>
        <authorList>
            <person name="Masuzawa T."/>
            <person name="Saito M."/>
            <person name="Nakao R."/>
            <person name="Nikaido Y."/>
            <person name="Matsumoto M."/>
            <person name="Ogawa M."/>
            <person name="Yokoyama M."/>
            <person name="Hidaka Y."/>
            <person name="Tomita J."/>
            <person name="Sakakibara K."/>
            <person name="Suzuki K."/>
            <person name="Yasuda S."/>
            <person name="Sato H."/>
            <person name="Yamaguchi M."/>
            <person name="Yoshida S.I."/>
            <person name="Koizumi N."/>
            <person name="Kawamura Y."/>
        </authorList>
    </citation>
    <scope>NUCLEOTIDE SEQUENCE [LARGE SCALE GENOMIC DNA]</scope>
    <source>
        <strain evidence="7">E18</strain>
    </source>
</reference>
<name>A0A2P2DAA1_9LEPT</name>
<keyword evidence="4" id="KW-1133">Transmembrane helix</keyword>
<dbReference type="Pfam" id="PF00015">
    <property type="entry name" value="MCPsignal"/>
    <property type="match status" value="1"/>
</dbReference>
<sequence>MDLRLAAVLLERQKKVDTFFVWAIFAHIPLVFLLSLGYGATLIVTISAIIIATLSFLFYRFLRGSFFLRAWNGAALMLFSALLIQAQFGRIEMHFHVFSALAVLFVYEDWRVLLVAALTIAIHHLVGNYLQEFGVVFLNTKVIVYSYGTGLEIVITHALFVVMETGILIYFSYLSVLDLKLQIETQTNLETVMAGVTAAIDEVSQGTKSYLENSNLITTAVRKFESSFQDQSSSIEAISAATEETTASSQLILEGSNRQINEVKTVEELNRNLFNLNEGFVKSLEVMRAKIQESAESVKKTETEFSTLYQSMEVAVDDSEKMEEILDLISDIAEKVNLLSLNASIEAARAGDAGRGFAVVASEISKLADSTADATKNISTISGKIKSAIQVSFKQSNQINQTVQGFVKSILASEVGMGELTEKISGTLSAFEKQENALTTLDQIAQEMQLSSKEQSSSMLEISDSIMDLNLKTQTNLNTSSEMISFIDKGNVIFENLKDSVETLSAMIETGNGT</sequence>
<feature type="transmembrane region" description="Helical" evidence="4">
    <location>
        <begin position="150"/>
        <end position="173"/>
    </location>
</feature>
<evidence type="ECO:0000313" key="6">
    <source>
        <dbReference type="EMBL" id="GBF41566.1"/>
    </source>
</evidence>
<dbReference type="SUPFAM" id="SSF58104">
    <property type="entry name" value="Methyl-accepting chemotaxis protein (MCP) signaling domain"/>
    <property type="match status" value="1"/>
</dbReference>
<keyword evidence="1" id="KW-0145">Chemotaxis</keyword>
<dbReference type="PROSITE" id="PS50111">
    <property type="entry name" value="CHEMOTAXIS_TRANSDUC_2"/>
    <property type="match status" value="1"/>
</dbReference>